<dbReference type="RefSeq" id="WP_010963459.1">
    <property type="nucleotide sequence ID" value="NC_003030.1"/>
</dbReference>
<reference evidence="1 2" key="1">
    <citation type="journal article" date="2001" name="J. Bacteriol.">
        <title>Genome sequence and comparative analysis of the solvent-producing bacterium Clostridium acetobutylicum.</title>
        <authorList>
            <person name="Nolling J."/>
            <person name="Breton G."/>
            <person name="Omelchenko M.V."/>
            <person name="Makarova K.S."/>
            <person name="Zeng Q."/>
            <person name="Gibson R."/>
            <person name="Lee H.M."/>
            <person name="Dubois J."/>
            <person name="Qiu D."/>
            <person name="Hitti J."/>
            <person name="Wolf Y.I."/>
            <person name="Tatusov R.L."/>
            <person name="Sabathe F."/>
            <person name="Doucette-Stamm L."/>
            <person name="Soucaille P."/>
            <person name="Daly M.J."/>
            <person name="Bennett G.N."/>
            <person name="Koonin E.V."/>
            <person name="Smith D.R."/>
        </authorList>
    </citation>
    <scope>NUCLEOTIDE SEQUENCE [LARGE SCALE GENOMIC DNA]</scope>
    <source>
        <strain evidence="2">ATCC 824 / DSM 792 / JCM 1419 / LMG 5710 / VKM B-1787</strain>
    </source>
</reference>
<dbReference type="EMBL" id="AE001437">
    <property type="protein sequence ID" value="AAK78117.1"/>
    <property type="molecule type" value="Genomic_DNA"/>
</dbReference>
<dbReference type="GeneID" id="44996616"/>
<dbReference type="PIR" id="B96916">
    <property type="entry name" value="B96916"/>
</dbReference>
<dbReference type="AlphaFoldDB" id="Q97MQ9"/>
<dbReference type="PATRIC" id="fig|272562.8.peg.318"/>
<dbReference type="KEGG" id="cac:CA_C0133"/>
<proteinExistence type="predicted"/>
<gene>
    <name evidence="1" type="ordered locus">CA_C0133</name>
</gene>
<evidence type="ECO:0000313" key="2">
    <source>
        <dbReference type="Proteomes" id="UP000000814"/>
    </source>
</evidence>
<name>Q97MQ9_CLOAB</name>
<evidence type="ECO:0000313" key="1">
    <source>
        <dbReference type="EMBL" id="AAK78117.1"/>
    </source>
</evidence>
<sequence>MNIYDVVKILKDEDYNKELIVTKDELKEKMSYPEDDYYKIEKGNGKWFFYHINNERRKEIKLLGEYNNEEEACLHFLLNRLESYYLDKYILSAKRDVSNEEDLELALNKIGIDKSYISYTSKKYNSICIFQDSHGWHTEYIDGSGNEYLKTIGQTKSRCIPIALKKDT</sequence>
<keyword evidence="2" id="KW-1185">Reference proteome</keyword>
<organism evidence="1 2">
    <name type="scientific">Clostridium acetobutylicum (strain ATCC 824 / DSM 792 / JCM 1419 / IAM 19013 / LMG 5710 / NBRC 13948 / NRRL B-527 / VKM B-1787 / 2291 / W)</name>
    <dbReference type="NCBI Taxonomy" id="272562"/>
    <lineage>
        <taxon>Bacteria</taxon>
        <taxon>Bacillati</taxon>
        <taxon>Bacillota</taxon>
        <taxon>Clostridia</taxon>
        <taxon>Eubacteriales</taxon>
        <taxon>Clostridiaceae</taxon>
        <taxon>Clostridium</taxon>
    </lineage>
</organism>
<accession>Q97MQ9</accession>
<dbReference type="HOGENOM" id="CLU_1583621_0_0_9"/>
<dbReference type="STRING" id="272562.CA_C0133"/>
<dbReference type="Proteomes" id="UP000000814">
    <property type="component" value="Chromosome"/>
</dbReference>
<protein>
    <submittedName>
        <fullName evidence="1">Uncharacterized protein</fullName>
    </submittedName>
</protein>